<dbReference type="InterPro" id="IPR003173">
    <property type="entry name" value="PC4_C"/>
</dbReference>
<dbReference type="GO" id="GO:0003677">
    <property type="term" value="F:DNA binding"/>
    <property type="evidence" value="ECO:0007669"/>
    <property type="project" value="UniProtKB-KW"/>
</dbReference>
<protein>
    <submittedName>
        <fullName evidence="12">RNA polymerase II transcriptional coactivator KELP</fullName>
    </submittedName>
</protein>
<feature type="region of interest" description="Disordered" evidence="7">
    <location>
        <begin position="63"/>
        <end position="96"/>
    </location>
</feature>
<evidence type="ECO:0000313" key="9">
    <source>
        <dbReference type="EMBL" id="OWM85205.1"/>
    </source>
</evidence>
<dbReference type="SUPFAM" id="SSF54447">
    <property type="entry name" value="ssDNA-binding transcriptional regulator domain"/>
    <property type="match status" value="1"/>
</dbReference>
<dbReference type="RefSeq" id="XP_031393775.1">
    <property type="nucleotide sequence ID" value="XM_031537915.1"/>
</dbReference>
<dbReference type="EMBL" id="MTKT01001287">
    <property type="protein sequence ID" value="OWM85205.1"/>
    <property type="molecule type" value="Genomic_DNA"/>
</dbReference>
<feature type="compositionally biased region" description="Basic and acidic residues" evidence="7">
    <location>
        <begin position="81"/>
        <end position="94"/>
    </location>
</feature>
<keyword evidence="5" id="KW-0804">Transcription</keyword>
<dbReference type="InterPro" id="IPR009044">
    <property type="entry name" value="ssDNA-bd_transcriptional_reg"/>
</dbReference>
<keyword evidence="4" id="KW-0238">DNA-binding</keyword>
<proteinExistence type="inferred from homology"/>
<evidence type="ECO:0000256" key="5">
    <source>
        <dbReference type="ARBA" id="ARBA00023163"/>
    </source>
</evidence>
<evidence type="ECO:0000256" key="3">
    <source>
        <dbReference type="ARBA" id="ARBA00023015"/>
    </source>
</evidence>
<dbReference type="Proteomes" id="UP000197138">
    <property type="component" value="Unassembled WGS sequence"/>
</dbReference>
<dbReference type="InterPro" id="IPR014876">
    <property type="entry name" value="DEK_C"/>
</dbReference>
<evidence type="ECO:0000256" key="4">
    <source>
        <dbReference type="ARBA" id="ARBA00023125"/>
    </source>
</evidence>
<evidence type="ECO:0000256" key="6">
    <source>
        <dbReference type="ARBA" id="ARBA00023242"/>
    </source>
</evidence>
<dbReference type="Pfam" id="PF08766">
    <property type="entry name" value="DEK_C"/>
    <property type="match status" value="1"/>
</dbReference>
<evidence type="ECO:0000313" key="10">
    <source>
        <dbReference type="Proteomes" id="UP000197138"/>
    </source>
</evidence>
<reference evidence="11" key="3">
    <citation type="journal article" date="2020" name="Plant Biotechnol. J.">
        <title>The pomegranate (Punica granatum L.) draft genome dissects genetic divergence between soft- and hard-seeded cultivars.</title>
        <authorList>
            <person name="Luo X."/>
            <person name="Li H."/>
            <person name="Wu Z."/>
            <person name="Yao W."/>
            <person name="Zhao P."/>
            <person name="Cao D."/>
            <person name="Yu H."/>
            <person name="Li K."/>
            <person name="Poudel K."/>
            <person name="Zhao D."/>
            <person name="Zhang F."/>
            <person name="Xia X."/>
            <person name="Chen L."/>
            <person name="Wang Q."/>
            <person name="Jing D."/>
            <person name="Cao S."/>
        </authorList>
    </citation>
    <scope>NUCLEOTIDE SEQUENCE [LARGE SCALE GENOMIC DNA]</scope>
</reference>
<dbReference type="GO" id="GO:0060261">
    <property type="term" value="P:positive regulation of transcription initiation by RNA polymerase II"/>
    <property type="evidence" value="ECO:0007669"/>
    <property type="project" value="InterPro"/>
</dbReference>
<feature type="domain" description="DEK-C" evidence="8">
    <location>
        <begin position="5"/>
        <end position="62"/>
    </location>
</feature>
<organism evidence="9 10">
    <name type="scientific">Punica granatum</name>
    <name type="common">Pomegranate</name>
    <dbReference type="NCBI Taxonomy" id="22663"/>
    <lineage>
        <taxon>Eukaryota</taxon>
        <taxon>Viridiplantae</taxon>
        <taxon>Streptophyta</taxon>
        <taxon>Embryophyta</taxon>
        <taxon>Tracheophyta</taxon>
        <taxon>Spermatophyta</taxon>
        <taxon>Magnoliopsida</taxon>
        <taxon>eudicotyledons</taxon>
        <taxon>Gunneridae</taxon>
        <taxon>Pentapetalae</taxon>
        <taxon>rosids</taxon>
        <taxon>malvids</taxon>
        <taxon>Myrtales</taxon>
        <taxon>Lythraceae</taxon>
        <taxon>Punica</taxon>
    </lineage>
</organism>
<dbReference type="Gene3D" id="2.30.31.10">
    <property type="entry name" value="Transcriptional Coactivator Pc4, Chain A"/>
    <property type="match status" value="1"/>
</dbReference>
<dbReference type="PANTHER" id="PTHR13215">
    <property type="entry name" value="RNA POLYMERASE II TRANSCRIPTIONAL COACTIVATOR"/>
    <property type="match status" value="1"/>
</dbReference>
<dbReference type="OrthoDB" id="2505440at2759"/>
<dbReference type="InterPro" id="IPR045125">
    <property type="entry name" value="Sub1/Tcp4-like"/>
</dbReference>
<dbReference type="SUPFAM" id="SSF109715">
    <property type="entry name" value="DEK C-terminal domain"/>
    <property type="match status" value="1"/>
</dbReference>
<dbReference type="GO" id="GO:0003713">
    <property type="term" value="F:transcription coactivator activity"/>
    <property type="evidence" value="ECO:0007669"/>
    <property type="project" value="InterPro"/>
</dbReference>
<dbReference type="PIRSF" id="PIRSF038156">
    <property type="entry name" value="RNA_pol_II_KELP"/>
    <property type="match status" value="1"/>
</dbReference>
<dbReference type="FunFam" id="2.30.31.10:FF:000004">
    <property type="entry name" value="RNA polymerase II transcriptional coactivator KELP"/>
    <property type="match status" value="1"/>
</dbReference>
<keyword evidence="6" id="KW-0539">Nucleus</keyword>
<evidence type="ECO:0000256" key="2">
    <source>
        <dbReference type="ARBA" id="ARBA00009001"/>
    </source>
</evidence>
<reference evidence="9" key="2">
    <citation type="submission" date="2017-06" db="EMBL/GenBank/DDBJ databases">
        <title>The pomegranate genome and the genomics of punicalagin biosynthesis.</title>
        <authorList>
            <person name="Xu C."/>
        </authorList>
    </citation>
    <scope>NUCLEOTIDE SEQUENCE [LARGE SCALE GENOMIC DNA]</scope>
    <source>
        <tissue evidence="9">Fresh leaf</tissue>
    </source>
</reference>
<sequence length="168" mass="19461">MELAPEVQQRIEATVRQVLEESDMSETTEYKVRREASERLKMNLSQPKYKPFVRQVVEAFLEEQKAKEDQQAEEDPEEEDAGRGKRSDGGKEYTDDGDLIICKLSEKRKVTIQEFRGKTLVSIREYYKQGSKELPTSKGISLTEEQWGAFRKNLPAIQKAIKKMESRV</sequence>
<accession>A0A218XJ18</accession>
<keyword evidence="3" id="KW-0805">Transcription regulation</keyword>
<evidence type="ECO:0000313" key="11">
    <source>
        <dbReference type="Proteomes" id="UP000515151"/>
    </source>
</evidence>
<evidence type="ECO:0000259" key="8">
    <source>
        <dbReference type="PROSITE" id="PS51998"/>
    </source>
</evidence>
<reference evidence="12" key="4">
    <citation type="submission" date="2025-04" db="UniProtKB">
        <authorList>
            <consortium name="RefSeq"/>
        </authorList>
    </citation>
    <scope>IDENTIFICATION</scope>
    <source>
        <tissue evidence="12">Leaf</tissue>
    </source>
</reference>
<evidence type="ECO:0000313" key="12">
    <source>
        <dbReference type="RefSeq" id="XP_031393775.1"/>
    </source>
</evidence>
<gene>
    <name evidence="12" type="primary">LOC116205342</name>
    <name evidence="9" type="ORF">CDL15_Pgr027992</name>
</gene>
<evidence type="ECO:0000256" key="7">
    <source>
        <dbReference type="SAM" id="MobiDB-lite"/>
    </source>
</evidence>
<dbReference type="AlphaFoldDB" id="A0A218XJ18"/>
<dbReference type="Proteomes" id="UP000515151">
    <property type="component" value="Chromosome 4"/>
</dbReference>
<comment type="similarity">
    <text evidence="2">Belongs to the transcriptional coactivator PC4 family.</text>
</comment>
<feature type="compositionally biased region" description="Acidic residues" evidence="7">
    <location>
        <begin position="71"/>
        <end position="80"/>
    </location>
</feature>
<keyword evidence="11" id="KW-1185">Reference proteome</keyword>
<dbReference type="GeneID" id="116205342"/>
<name>A0A218XJ18_PUNGR</name>
<comment type="subcellular location">
    <subcellularLocation>
        <location evidence="1">Nucleus</location>
    </subcellularLocation>
</comment>
<dbReference type="PROSITE" id="PS51998">
    <property type="entry name" value="DEK_C"/>
    <property type="match status" value="1"/>
</dbReference>
<reference evidence="10" key="1">
    <citation type="journal article" date="2017" name="Plant J.">
        <title>The pomegranate (Punica granatum L.) genome and the genomics of punicalagin biosynthesis.</title>
        <authorList>
            <person name="Qin G."/>
            <person name="Xu C."/>
            <person name="Ming R."/>
            <person name="Tang H."/>
            <person name="Guyot R."/>
            <person name="Kramer E.M."/>
            <person name="Hu Y."/>
            <person name="Yi X."/>
            <person name="Qi Y."/>
            <person name="Xu X."/>
            <person name="Gao Z."/>
            <person name="Pan H."/>
            <person name="Jian J."/>
            <person name="Tian Y."/>
            <person name="Yue Z."/>
            <person name="Xu Y."/>
        </authorList>
    </citation>
    <scope>NUCLEOTIDE SEQUENCE [LARGE SCALE GENOMIC DNA]</scope>
    <source>
        <strain evidence="10">cv. Dabenzi</strain>
    </source>
</reference>
<dbReference type="GO" id="GO:0005634">
    <property type="term" value="C:nucleus"/>
    <property type="evidence" value="ECO:0007669"/>
    <property type="project" value="UniProtKB-SubCell"/>
</dbReference>
<evidence type="ECO:0000256" key="1">
    <source>
        <dbReference type="ARBA" id="ARBA00004123"/>
    </source>
</evidence>
<dbReference type="InterPro" id="IPR017415">
    <property type="entry name" value="KELP"/>
</dbReference>
<dbReference type="Pfam" id="PF02229">
    <property type="entry name" value="PC4"/>
    <property type="match status" value="1"/>
</dbReference>